<evidence type="ECO:0000313" key="10">
    <source>
        <dbReference type="Proteomes" id="UP001195941"/>
    </source>
</evidence>
<dbReference type="Proteomes" id="UP001195941">
    <property type="component" value="Unassembled WGS sequence"/>
</dbReference>
<accession>A0ABS5HQM3</accession>
<organism evidence="9 10">
    <name type="scientific">Thalassovita aquimarina</name>
    <dbReference type="NCBI Taxonomy" id="2785917"/>
    <lineage>
        <taxon>Bacteria</taxon>
        <taxon>Pseudomonadati</taxon>
        <taxon>Pseudomonadota</taxon>
        <taxon>Alphaproteobacteria</taxon>
        <taxon>Rhodobacterales</taxon>
        <taxon>Roseobacteraceae</taxon>
        <taxon>Thalassovita</taxon>
    </lineage>
</organism>
<sequence length="203" mass="22897">MNWLRFHIARLRRDETALQKLSTPVAPLLAGKSVALVGNARSLSQSTYGAQIDDADLVIRINSAPIPDPHSHGNRTDWIAMSTPPARDLIAGRAPSRLLWMTRKRKRLPYWLAHDSRFFLNPAEAVARLREDMGSAPTTGAMMIDLLLRSEAASIDLYGFDFFSSLSLSGRRTAEQVPHDFNAEQQWVERQMSLDPRLILHRV</sequence>
<reference evidence="9 10" key="1">
    <citation type="journal article" date="2021" name="Arch. Microbiol.">
        <title>Thalassobius aquimarinus sp. nov., isolated from the Sea of Japan seashore.</title>
        <authorList>
            <person name="Kurilenko V.V."/>
            <person name="Romanenko L.A."/>
            <person name="Chernysheva N.Y."/>
            <person name="Velansky P.V."/>
            <person name="Tekutyeva L.A."/>
            <person name="Isaeva M.P."/>
            <person name="Mikhailov V.V."/>
        </authorList>
    </citation>
    <scope>NUCLEOTIDE SEQUENCE [LARGE SCALE GENOMIC DNA]</scope>
    <source>
        <strain evidence="9 10">KMM 8518</strain>
    </source>
</reference>
<protein>
    <submittedName>
        <fullName evidence="9">Glycosyltransferase family 29 protein</fullName>
    </submittedName>
</protein>
<evidence type="ECO:0000256" key="4">
    <source>
        <dbReference type="ARBA" id="ARBA00022679"/>
    </source>
</evidence>
<dbReference type="RefSeq" id="WP_212700764.1">
    <property type="nucleotide sequence ID" value="NZ_JADMKU010000006.1"/>
</dbReference>
<dbReference type="InterPro" id="IPR001675">
    <property type="entry name" value="Glyco_trans_29"/>
</dbReference>
<evidence type="ECO:0000313" key="9">
    <source>
        <dbReference type="EMBL" id="MBR9651244.1"/>
    </source>
</evidence>
<evidence type="ECO:0000256" key="5">
    <source>
        <dbReference type="ARBA" id="ARBA00022692"/>
    </source>
</evidence>
<dbReference type="Gene3D" id="3.90.1480.20">
    <property type="entry name" value="Glycosyl transferase family 29"/>
    <property type="match status" value="1"/>
</dbReference>
<evidence type="ECO:0000256" key="3">
    <source>
        <dbReference type="ARBA" id="ARBA00022676"/>
    </source>
</evidence>
<name>A0ABS5HQM3_9RHOB</name>
<keyword evidence="4" id="KW-0808">Transferase</keyword>
<keyword evidence="8" id="KW-0325">Glycoprotein</keyword>
<comment type="subcellular location">
    <subcellularLocation>
        <location evidence="2">Endomembrane system</location>
    </subcellularLocation>
    <subcellularLocation>
        <location evidence="1">Membrane</location>
        <topology evidence="1">Single-pass membrane protein</topology>
    </subcellularLocation>
</comment>
<keyword evidence="10" id="KW-1185">Reference proteome</keyword>
<keyword evidence="5" id="KW-0812">Transmembrane</keyword>
<dbReference type="EMBL" id="JADMKU010000006">
    <property type="protein sequence ID" value="MBR9651244.1"/>
    <property type="molecule type" value="Genomic_DNA"/>
</dbReference>
<gene>
    <name evidence="9" type="ORF">IT775_08935</name>
</gene>
<proteinExistence type="predicted"/>
<evidence type="ECO:0000256" key="7">
    <source>
        <dbReference type="ARBA" id="ARBA00023136"/>
    </source>
</evidence>
<dbReference type="InterPro" id="IPR038578">
    <property type="entry name" value="GT29-like_sf"/>
</dbReference>
<keyword evidence="7" id="KW-0472">Membrane</keyword>
<evidence type="ECO:0000256" key="8">
    <source>
        <dbReference type="ARBA" id="ARBA00023180"/>
    </source>
</evidence>
<comment type="caution">
    <text evidence="9">The sequence shown here is derived from an EMBL/GenBank/DDBJ whole genome shotgun (WGS) entry which is preliminary data.</text>
</comment>
<evidence type="ECO:0000256" key="6">
    <source>
        <dbReference type="ARBA" id="ARBA00022989"/>
    </source>
</evidence>
<keyword evidence="3" id="KW-0328">Glycosyltransferase</keyword>
<keyword evidence="6" id="KW-1133">Transmembrane helix</keyword>
<dbReference type="Pfam" id="PF00777">
    <property type="entry name" value="Glyco_transf_29"/>
    <property type="match status" value="1"/>
</dbReference>
<evidence type="ECO:0000256" key="1">
    <source>
        <dbReference type="ARBA" id="ARBA00004167"/>
    </source>
</evidence>
<evidence type="ECO:0000256" key="2">
    <source>
        <dbReference type="ARBA" id="ARBA00004308"/>
    </source>
</evidence>